<gene>
    <name evidence="1" type="ORF">RSOL_163420</name>
</gene>
<proteinExistence type="predicted"/>
<evidence type="ECO:0000313" key="1">
    <source>
        <dbReference type="EMBL" id="EUC56153.1"/>
    </source>
</evidence>
<dbReference type="EMBL" id="JATN01000322">
    <property type="protein sequence ID" value="EUC56153.1"/>
    <property type="molecule type" value="Genomic_DNA"/>
</dbReference>
<reference evidence="2" key="1">
    <citation type="journal article" date="2014" name="Genome Announc.">
        <title>Draft genome sequence of the plant-pathogenic soil fungus Rhizoctonia solani anastomosis group 3 strain Rhs1AP.</title>
        <authorList>
            <person name="Cubeta M.A."/>
            <person name="Thomas E."/>
            <person name="Dean R.A."/>
            <person name="Jabaji S."/>
            <person name="Neate S.M."/>
            <person name="Tavantzis S."/>
            <person name="Toda T."/>
            <person name="Vilgalys R."/>
            <person name="Bharathan N."/>
            <person name="Fedorova-Abrams N."/>
            <person name="Pakala S.B."/>
            <person name="Pakala S.M."/>
            <person name="Zafar N."/>
            <person name="Joardar V."/>
            <person name="Losada L."/>
            <person name="Nierman W.C."/>
        </authorList>
    </citation>
    <scope>NUCLEOTIDE SEQUENCE [LARGE SCALE GENOMIC DNA]</scope>
    <source>
        <strain evidence="2">AG-3</strain>
    </source>
</reference>
<protein>
    <submittedName>
        <fullName evidence="1">Uncharacterized protein</fullName>
    </submittedName>
</protein>
<organism evidence="1 2">
    <name type="scientific">Rhizoctonia solani AG-3 Rhs1AP</name>
    <dbReference type="NCBI Taxonomy" id="1086054"/>
    <lineage>
        <taxon>Eukaryota</taxon>
        <taxon>Fungi</taxon>
        <taxon>Dikarya</taxon>
        <taxon>Basidiomycota</taxon>
        <taxon>Agaricomycotina</taxon>
        <taxon>Agaricomycetes</taxon>
        <taxon>Cantharellales</taxon>
        <taxon>Ceratobasidiaceae</taxon>
        <taxon>Rhizoctonia</taxon>
    </lineage>
</organism>
<comment type="caution">
    <text evidence="1">The sequence shown here is derived from an EMBL/GenBank/DDBJ whole genome shotgun (WGS) entry which is preliminary data.</text>
</comment>
<dbReference type="AlphaFoldDB" id="X8J1D6"/>
<dbReference type="Proteomes" id="UP000030108">
    <property type="component" value="Unassembled WGS sequence"/>
</dbReference>
<sequence>MSQFANSVAQVTIRFDVDKSHLHFALAKDIKKSFKVDDEKGKEYRGTLSYNDLADLVGNQLSQVEAGTEQKIKIIWTKDEKKTAEFISEEGVGQSVKSKSVAGKWEEVKA</sequence>
<feature type="non-terminal residue" evidence="1">
    <location>
        <position position="110"/>
    </location>
</feature>
<name>X8J1D6_9AGAM</name>
<accession>X8J1D6</accession>
<evidence type="ECO:0000313" key="2">
    <source>
        <dbReference type="Proteomes" id="UP000030108"/>
    </source>
</evidence>